<dbReference type="InterPro" id="IPR025161">
    <property type="entry name" value="IS402-like_dom"/>
</dbReference>
<protein>
    <submittedName>
        <fullName evidence="3">IS5 family transposase</fullName>
    </submittedName>
</protein>
<comment type="caution">
    <text evidence="3">The sequence shown here is derived from an EMBL/GenBank/DDBJ whole genome shotgun (WGS) entry which is preliminary data.</text>
</comment>
<dbReference type="PANTHER" id="PTHR30007:SF1">
    <property type="entry name" value="BLR1914 PROTEIN"/>
    <property type="match status" value="1"/>
</dbReference>
<evidence type="ECO:0000313" key="3">
    <source>
        <dbReference type="EMBL" id="MBP5858644.1"/>
    </source>
</evidence>
<dbReference type="Proteomes" id="UP000672602">
    <property type="component" value="Unassembled WGS sequence"/>
</dbReference>
<proteinExistence type="predicted"/>
<dbReference type="EMBL" id="JAGMWN010000009">
    <property type="protein sequence ID" value="MBP5858644.1"/>
    <property type="molecule type" value="Genomic_DNA"/>
</dbReference>
<dbReference type="GO" id="GO:0003677">
    <property type="term" value="F:DNA binding"/>
    <property type="evidence" value="ECO:0007669"/>
    <property type="project" value="InterPro"/>
</dbReference>
<reference evidence="3" key="1">
    <citation type="submission" date="2021-04" db="EMBL/GenBank/DDBJ databases">
        <authorList>
            <person name="Zhang D.-C."/>
        </authorList>
    </citation>
    <scope>NUCLEOTIDE SEQUENCE</scope>
    <source>
        <strain evidence="3">CGMCC 1.15697</strain>
    </source>
</reference>
<gene>
    <name evidence="3" type="ORF">KAJ83_16610</name>
</gene>
<sequence length="252" mass="28245">MSRRTLSDAQWARIEQLVPGKAGDRGRSGADNRLFIDAVLWMARGASPWRDLPPELGKWRSVHSRFRRWTHAGVWESLFKALRKDPDFEYVLVDATICKAHADASGGKRGAEAHALGRSKGGLTTKIHASVDALGLPIRFTITPGQWGDCPQARGLIEGLEGVSHVIADAAYDADHLRDFIATELSATAQIKQNPTRAVRHPIDWTLYKERHLVECFFNRIKRFRRIALRCEKTISSFTAFVNIACAMAWLS</sequence>
<dbReference type="Pfam" id="PF01609">
    <property type="entry name" value="DDE_Tnp_1"/>
    <property type="match status" value="1"/>
</dbReference>
<evidence type="ECO:0000313" key="4">
    <source>
        <dbReference type="Proteomes" id="UP000672602"/>
    </source>
</evidence>
<dbReference type="GO" id="GO:0006313">
    <property type="term" value="P:DNA transposition"/>
    <property type="evidence" value="ECO:0007669"/>
    <property type="project" value="InterPro"/>
</dbReference>
<dbReference type="NCBIfam" id="NF033580">
    <property type="entry name" value="transpos_IS5_3"/>
    <property type="match status" value="1"/>
</dbReference>
<feature type="domain" description="Transposase IS4-like" evidence="1">
    <location>
        <begin position="91"/>
        <end position="248"/>
    </location>
</feature>
<dbReference type="AlphaFoldDB" id="A0A8J7S4J1"/>
<evidence type="ECO:0000259" key="2">
    <source>
        <dbReference type="Pfam" id="PF13340"/>
    </source>
</evidence>
<dbReference type="GO" id="GO:0004803">
    <property type="term" value="F:transposase activity"/>
    <property type="evidence" value="ECO:0007669"/>
    <property type="project" value="InterPro"/>
</dbReference>
<dbReference type="InterPro" id="IPR002559">
    <property type="entry name" value="Transposase_11"/>
</dbReference>
<feature type="domain" description="Insertion element IS402-like" evidence="2">
    <location>
        <begin position="6"/>
        <end position="79"/>
    </location>
</feature>
<keyword evidence="4" id="KW-1185">Reference proteome</keyword>
<dbReference type="PANTHER" id="PTHR30007">
    <property type="entry name" value="PHP DOMAIN PROTEIN"/>
    <property type="match status" value="1"/>
</dbReference>
<evidence type="ECO:0000259" key="1">
    <source>
        <dbReference type="Pfam" id="PF01609"/>
    </source>
</evidence>
<dbReference type="Pfam" id="PF13340">
    <property type="entry name" value="DUF4096"/>
    <property type="match status" value="1"/>
</dbReference>
<accession>A0A8J7S4J1</accession>
<organism evidence="3 4">
    <name type="scientific">Marivibrio halodurans</name>
    <dbReference type="NCBI Taxonomy" id="2039722"/>
    <lineage>
        <taxon>Bacteria</taxon>
        <taxon>Pseudomonadati</taxon>
        <taxon>Pseudomonadota</taxon>
        <taxon>Alphaproteobacteria</taxon>
        <taxon>Rhodospirillales</taxon>
        <taxon>Rhodospirillaceae</taxon>
        <taxon>Marivibrio</taxon>
    </lineage>
</organism>
<name>A0A8J7S4J1_9PROT</name>